<keyword evidence="2" id="KW-1277">Toxin-antitoxin system</keyword>
<dbReference type="AlphaFoldDB" id="A0A178MZ58"/>
<evidence type="ECO:0000256" key="1">
    <source>
        <dbReference type="ARBA" id="ARBA00008580"/>
    </source>
</evidence>
<accession>A0A178MZ58</accession>
<reference evidence="3 4" key="1">
    <citation type="submission" date="2016-04" db="EMBL/GenBank/DDBJ databases">
        <title>Draft genome sequence of freshwater magnetotactic bacteria Magnetospirillum marisnigri SP-1 and Magnetospirillum moscoviense BB-1.</title>
        <authorList>
            <person name="Koziaeva V."/>
            <person name="Dziuba M.V."/>
            <person name="Ivanov T.M."/>
            <person name="Kuznetsov B."/>
            <person name="Grouzdev D.S."/>
        </authorList>
    </citation>
    <scope>NUCLEOTIDE SEQUENCE [LARGE SCALE GENOMIC DNA]</scope>
    <source>
        <strain evidence="3 4">BB-1</strain>
    </source>
</reference>
<dbReference type="NCBIfam" id="TIGR02606">
    <property type="entry name" value="antidote_CC2985"/>
    <property type="match status" value="1"/>
</dbReference>
<dbReference type="Proteomes" id="UP000078543">
    <property type="component" value="Unassembled WGS sequence"/>
</dbReference>
<dbReference type="EMBL" id="LWQU01000029">
    <property type="protein sequence ID" value="OAN64792.1"/>
    <property type="molecule type" value="Genomic_DNA"/>
</dbReference>
<dbReference type="InterPro" id="IPR038296">
    <property type="entry name" value="ParD_sf"/>
</dbReference>
<proteinExistence type="inferred from homology"/>
<dbReference type="OrthoDB" id="9811310at2"/>
<comment type="similarity">
    <text evidence="1">Belongs to the ParD antitoxin family.</text>
</comment>
<organism evidence="3 4">
    <name type="scientific">Magnetospirillum moscoviense</name>
    <dbReference type="NCBI Taxonomy" id="1437059"/>
    <lineage>
        <taxon>Bacteria</taxon>
        <taxon>Pseudomonadati</taxon>
        <taxon>Pseudomonadota</taxon>
        <taxon>Alphaproteobacteria</taxon>
        <taxon>Rhodospirillales</taxon>
        <taxon>Rhodospirillaceae</taxon>
        <taxon>Magnetospirillum</taxon>
    </lineage>
</organism>
<evidence type="ECO:0000313" key="3">
    <source>
        <dbReference type="EMBL" id="OAN64792.1"/>
    </source>
</evidence>
<dbReference type="Pfam" id="PF03693">
    <property type="entry name" value="ParD_antitoxin"/>
    <property type="match status" value="1"/>
</dbReference>
<dbReference type="RefSeq" id="WP_068496851.1">
    <property type="nucleotide sequence ID" value="NZ_LWQU01000029.1"/>
</dbReference>
<comment type="caution">
    <text evidence="3">The sequence shown here is derived from an EMBL/GenBank/DDBJ whole genome shotgun (WGS) entry which is preliminary data.</text>
</comment>
<dbReference type="SUPFAM" id="SSF47598">
    <property type="entry name" value="Ribbon-helix-helix"/>
    <property type="match status" value="1"/>
</dbReference>
<gene>
    <name evidence="3" type="ORF">A6A05_18925</name>
</gene>
<dbReference type="CDD" id="cd22231">
    <property type="entry name" value="RHH_NikR_HicB-like"/>
    <property type="match status" value="1"/>
</dbReference>
<dbReference type="InterPro" id="IPR022789">
    <property type="entry name" value="ParD"/>
</dbReference>
<keyword evidence="4" id="KW-1185">Reference proteome</keyword>
<dbReference type="PANTHER" id="PTHR36582">
    <property type="entry name" value="ANTITOXIN PARD"/>
    <property type="match status" value="1"/>
</dbReference>
<dbReference type="Gene3D" id="6.10.10.120">
    <property type="entry name" value="Antitoxin ParD1-like"/>
    <property type="match status" value="1"/>
</dbReference>
<sequence>MATMNVSLPDPMRDWVEAQIKGGEYANASDYIRDLIRHDQRRAQALEAAIAEGLKSGRSPRKADDIMAEAKARLRHG</sequence>
<protein>
    <submittedName>
        <fullName evidence="3">CopG family transcriptional regulator</fullName>
    </submittedName>
</protein>
<dbReference type="GO" id="GO:0006355">
    <property type="term" value="P:regulation of DNA-templated transcription"/>
    <property type="evidence" value="ECO:0007669"/>
    <property type="project" value="InterPro"/>
</dbReference>
<dbReference type="STRING" id="1437059.A6A05_18925"/>
<evidence type="ECO:0000313" key="4">
    <source>
        <dbReference type="Proteomes" id="UP000078543"/>
    </source>
</evidence>
<evidence type="ECO:0000256" key="2">
    <source>
        <dbReference type="ARBA" id="ARBA00022649"/>
    </source>
</evidence>
<dbReference type="InterPro" id="IPR010985">
    <property type="entry name" value="Ribbon_hlx_hlx"/>
</dbReference>
<dbReference type="PANTHER" id="PTHR36582:SF2">
    <property type="entry name" value="ANTITOXIN PARD"/>
    <property type="match status" value="1"/>
</dbReference>
<name>A0A178MZ58_9PROT</name>